<dbReference type="CDD" id="cd02511">
    <property type="entry name" value="Beta4Glucosyltransferase"/>
    <property type="match status" value="1"/>
</dbReference>
<dbReference type="Gene3D" id="3.90.550.10">
    <property type="entry name" value="Spore Coat Polysaccharide Biosynthesis Protein SpsA, Chain A"/>
    <property type="match status" value="1"/>
</dbReference>
<dbReference type="HOGENOM" id="CLU_023736_3_0_9"/>
<dbReference type="Gene3D" id="1.25.40.10">
    <property type="entry name" value="Tetratricopeptide repeat domain"/>
    <property type="match status" value="1"/>
</dbReference>
<reference evidence="2" key="1">
    <citation type="submission" date="2010-07" db="EMBL/GenBank/DDBJ databases">
        <title>Complete sequence of Clostridium saccharolyticum WM1.</title>
        <authorList>
            <consortium name="US DOE Joint Genome Institute"/>
            <person name="Lucas S."/>
            <person name="Copeland A."/>
            <person name="Lapidus A."/>
            <person name="Cheng J.-F."/>
            <person name="Bruce D."/>
            <person name="Goodwin L."/>
            <person name="Pitluck S."/>
            <person name="Chertkov O."/>
            <person name="Detter J.C."/>
            <person name="Han C."/>
            <person name="Tapia R."/>
            <person name="Land M."/>
            <person name="Hauser L."/>
            <person name="Chang Y.-J."/>
            <person name="Jeffries C."/>
            <person name="Kyrpides N."/>
            <person name="Ivanova N."/>
            <person name="Mikhailova N."/>
            <person name="Mouttaki H."/>
            <person name="Lin L."/>
            <person name="Zhou J."/>
            <person name="Hemme C.L."/>
            <person name="Woyke T."/>
        </authorList>
    </citation>
    <scope>NUCLEOTIDE SEQUENCE [LARGE SCALE GENOMIC DNA]</scope>
    <source>
        <strain evidence="2">WM1</strain>
    </source>
</reference>
<dbReference type="SUPFAM" id="SSF53448">
    <property type="entry name" value="Nucleotide-diphospho-sugar transferases"/>
    <property type="match status" value="1"/>
</dbReference>
<dbReference type="InterPro" id="IPR029044">
    <property type="entry name" value="Nucleotide-diphossugar_trans"/>
</dbReference>
<dbReference type="AlphaFoldDB" id="D9RA35"/>
<dbReference type="PANTHER" id="PTHR43630">
    <property type="entry name" value="POLY-BETA-1,6-N-ACETYL-D-GLUCOSAMINE SYNTHASE"/>
    <property type="match status" value="1"/>
</dbReference>
<dbReference type="InterPro" id="IPR001173">
    <property type="entry name" value="Glyco_trans_2-like"/>
</dbReference>
<dbReference type="KEGG" id="csh:Closa_3481"/>
<dbReference type="PaxDb" id="610130-Closa_3481"/>
<feature type="domain" description="Glycosyltransferase 2-like" evidence="1">
    <location>
        <begin position="10"/>
        <end position="98"/>
    </location>
</feature>
<dbReference type="OrthoDB" id="9815923at2"/>
<name>D9RA35_LACSW</name>
<dbReference type="CAZy" id="GT2">
    <property type="family name" value="Glycosyltransferase Family 2"/>
</dbReference>
<keyword evidence="2" id="KW-0808">Transferase</keyword>
<keyword evidence="3" id="KW-1185">Reference proteome</keyword>
<sequence length="438" mass="50472">MKKKARLSQCMIVKNEEKNIARALTWGKNIVYEQIVVDTGSTDRTVEIAKSMGAKVFHFTWVDDFSAAKNFAIEKAAGDWIAFLDADEYLLDKDAKRIKEILIQLESADPKLKPHILRTSLVDLKEDGTTNGITVQDRFFQNLPKLRYQNRIHEMIAITSGKLIICDLTKEISVLHTGYTEAVYKETNKVERNIRLLKKEVEDNPENYDAVAYLAETLKVSGNADEAEVLYRDILKNGVSHINSARLITTYYGLMHTILMRDKAEEEDEFFLLYEDAVKFSPEYPDYDYFMGVWHFRKECYGETVTYLENCLKKLEDYQGINVTHVPDVLTDIYTALVRAYVEISNFSQAVRYCVLILRIDRYREIITNTLVDMLKQEGDSAGAIAAIIGFLQKIYDLNSLKDRLFVIRSAKKTGYKALEDALIETMSDEDKSWYFSE</sequence>
<evidence type="ECO:0000313" key="3">
    <source>
        <dbReference type="Proteomes" id="UP000001662"/>
    </source>
</evidence>
<dbReference type="EMBL" id="CP002109">
    <property type="protein sequence ID" value="ADL06007.1"/>
    <property type="molecule type" value="Genomic_DNA"/>
</dbReference>
<gene>
    <name evidence="2" type="ordered locus">Closa_3481</name>
</gene>
<dbReference type="InterPro" id="IPR011990">
    <property type="entry name" value="TPR-like_helical_dom_sf"/>
</dbReference>
<organism evidence="2 3">
    <name type="scientific">Lacrimispora saccharolytica (strain ATCC 35040 / DSM 2544 / NRCC 2533 / WM1)</name>
    <name type="common">Clostridium saccharolyticum</name>
    <dbReference type="NCBI Taxonomy" id="610130"/>
    <lineage>
        <taxon>Bacteria</taxon>
        <taxon>Bacillati</taxon>
        <taxon>Bacillota</taxon>
        <taxon>Clostridia</taxon>
        <taxon>Lachnospirales</taxon>
        <taxon>Lachnospiraceae</taxon>
        <taxon>Lacrimispora</taxon>
    </lineage>
</organism>
<evidence type="ECO:0000259" key="1">
    <source>
        <dbReference type="Pfam" id="PF00535"/>
    </source>
</evidence>
<dbReference type="PANTHER" id="PTHR43630:SF2">
    <property type="entry name" value="GLYCOSYLTRANSFERASE"/>
    <property type="match status" value="1"/>
</dbReference>
<dbReference type="eggNOG" id="COG0463">
    <property type="taxonomic scope" value="Bacteria"/>
</dbReference>
<evidence type="ECO:0000313" key="2">
    <source>
        <dbReference type="EMBL" id="ADL06007.1"/>
    </source>
</evidence>
<accession>D9RA35</accession>
<proteinExistence type="predicted"/>
<dbReference type="SUPFAM" id="SSF48452">
    <property type="entry name" value="TPR-like"/>
    <property type="match status" value="1"/>
</dbReference>
<dbReference type="RefSeq" id="WP_013274073.1">
    <property type="nucleotide sequence ID" value="NC_014376.1"/>
</dbReference>
<dbReference type="Pfam" id="PF00535">
    <property type="entry name" value="Glycos_transf_2"/>
    <property type="match status" value="1"/>
</dbReference>
<dbReference type="STRING" id="610130.Closa_3481"/>
<dbReference type="GO" id="GO:0016740">
    <property type="term" value="F:transferase activity"/>
    <property type="evidence" value="ECO:0007669"/>
    <property type="project" value="UniProtKB-KW"/>
</dbReference>
<dbReference type="Proteomes" id="UP000001662">
    <property type="component" value="Chromosome"/>
</dbReference>
<protein>
    <submittedName>
        <fullName evidence="2">Glycosyl transferase family 2</fullName>
    </submittedName>
</protein>